<dbReference type="EMBL" id="FRBK01000012">
    <property type="protein sequence ID" value="SHM56958.1"/>
    <property type="molecule type" value="Genomic_DNA"/>
</dbReference>
<organism evidence="1 2">
    <name type="scientific">Streptomyces yunnanensis</name>
    <dbReference type="NCBI Taxonomy" id="156453"/>
    <lineage>
        <taxon>Bacteria</taxon>
        <taxon>Bacillati</taxon>
        <taxon>Actinomycetota</taxon>
        <taxon>Actinomycetes</taxon>
        <taxon>Kitasatosporales</taxon>
        <taxon>Streptomycetaceae</taxon>
        <taxon>Streptomyces</taxon>
    </lineage>
</organism>
<evidence type="ECO:0000313" key="2">
    <source>
        <dbReference type="Proteomes" id="UP000184388"/>
    </source>
</evidence>
<gene>
    <name evidence="1" type="ORF">SAMN05216268_11212</name>
</gene>
<evidence type="ECO:0000313" key="1">
    <source>
        <dbReference type="EMBL" id="SHM56958.1"/>
    </source>
</evidence>
<evidence type="ECO:0008006" key="3">
    <source>
        <dbReference type="Google" id="ProtNLM"/>
    </source>
</evidence>
<dbReference type="AlphaFoldDB" id="A0A9X8QW19"/>
<sequence length="90" mass="9654">MSMAHAMEGAEASRGMTHAELMALPVSFSLDVANRALDLGRTTGFALAKQGAYPVRVLRLGRQYRVTRYDLLRYLGLEADGGEVPGSVAA</sequence>
<name>A0A9X8QW19_9ACTN</name>
<reference evidence="2" key="1">
    <citation type="submission" date="2016-11" db="EMBL/GenBank/DDBJ databases">
        <authorList>
            <person name="Jaros S."/>
            <person name="Januszkiewicz K."/>
            <person name="Wedrychowicz H."/>
        </authorList>
    </citation>
    <scope>NUCLEOTIDE SEQUENCE [LARGE SCALE GENOMIC DNA]</scope>
    <source>
        <strain evidence="2">CGMCC 4.3555</strain>
    </source>
</reference>
<accession>A0A9X8QW19</accession>
<comment type="caution">
    <text evidence="1">The sequence shown here is derived from an EMBL/GenBank/DDBJ whole genome shotgun (WGS) entry which is preliminary data.</text>
</comment>
<dbReference type="Proteomes" id="UP000184388">
    <property type="component" value="Unassembled WGS sequence"/>
</dbReference>
<protein>
    <recommendedName>
        <fullName evidence="3">Helix-turn-helix domain-containing protein</fullName>
    </recommendedName>
</protein>
<proteinExistence type="predicted"/>